<dbReference type="Pfam" id="PF18962">
    <property type="entry name" value="Por_Secre_tail"/>
    <property type="match status" value="1"/>
</dbReference>
<sequence length="567" mass="63731">MTIHFVISVLLSLGSTYNTNLTKPIESRYEQTCLTDEYFNNYSSEHISQIIGRRENVRSEMDTKVSRSTQDTISIPVVFHDIYRPIEDGVDKSFCNYSGGFNSEFNYTEVANESCQNRGLKALNILNEQFAPAKIKFIPSPDSLLIIAHTDDNYNSIITGAGGNVESIRHHYFIPNSLNIYMNYCILDTANVCSSISGMSTYPWGLDSNTPGITIRHSSFPGMNIDLDDNNSIAIFPHELGHYFSLFHIEGIWMFNDNFKREYVNGEECGIRGDLICDTPGQPGYSIGAFNTELFEGNRNCIFHGYGGDFNPNNNNLQISGSENSVEIGDIIYSNQDEHGDFWGTYELADSCFLINQNEFATDCPLSSYPNLPMSHNFLQPVVVSQYCGGVGYHEYNSINGYSTEQYANIRYSVEHDYTGCNIADACNFDTTSVHLLRFGGSSCYYGSNSSLDANDCFVEGECVYDCIGNELSLNKNAGPQNFEINQIYPNPFNPDAHISYSILYNTEITISVIDLTGRNVETIFEGYQNLGQYNRKWEAHDYPSGIYFINISASNYSVTQKIVLIK</sequence>
<reference evidence="3 4" key="1">
    <citation type="journal article" date="2019" name="Environ. Microbiol.">
        <title>Genomics insights into ecotype formation of ammonia-oxidizing archaea in the deep ocean.</title>
        <authorList>
            <person name="Wang Y."/>
            <person name="Huang J.M."/>
            <person name="Cui G.J."/>
            <person name="Nunoura T."/>
            <person name="Takaki Y."/>
            <person name="Li W.L."/>
            <person name="Li J."/>
            <person name="Gao Z.M."/>
            <person name="Takai K."/>
            <person name="Zhang A.Q."/>
            <person name="Stepanauskas R."/>
        </authorList>
    </citation>
    <scope>NUCLEOTIDE SEQUENCE [LARGE SCALE GENOMIC DNA]</scope>
    <source>
        <strain evidence="3 4">L15b</strain>
    </source>
</reference>
<protein>
    <submittedName>
        <fullName evidence="3">T9SS type A sorting domain-containing protein</fullName>
    </submittedName>
</protein>
<comment type="caution">
    <text evidence="3">The sequence shown here is derived from an EMBL/GenBank/DDBJ whole genome shotgun (WGS) entry which is preliminary data.</text>
</comment>
<evidence type="ECO:0000313" key="4">
    <source>
        <dbReference type="Proteomes" id="UP000523105"/>
    </source>
</evidence>
<dbReference type="InterPro" id="IPR026444">
    <property type="entry name" value="Secre_tail"/>
</dbReference>
<gene>
    <name evidence="3" type="ORF">HX837_08340</name>
</gene>
<dbReference type="SUPFAM" id="SSF55486">
    <property type="entry name" value="Metalloproteases ('zincins'), catalytic domain"/>
    <property type="match status" value="1"/>
</dbReference>
<dbReference type="InterPro" id="IPR024079">
    <property type="entry name" value="MetalloPept_cat_dom_sf"/>
</dbReference>
<dbReference type="NCBIfam" id="TIGR04183">
    <property type="entry name" value="Por_Secre_tail"/>
    <property type="match status" value="1"/>
</dbReference>
<evidence type="ECO:0000259" key="1">
    <source>
        <dbReference type="Pfam" id="PF05572"/>
    </source>
</evidence>
<dbReference type="GO" id="GO:0008237">
    <property type="term" value="F:metallopeptidase activity"/>
    <property type="evidence" value="ECO:0007669"/>
    <property type="project" value="InterPro"/>
</dbReference>
<dbReference type="Gene3D" id="3.40.390.10">
    <property type="entry name" value="Collagenase (Catalytic Domain)"/>
    <property type="match status" value="1"/>
</dbReference>
<feature type="domain" description="Peptidase M43 pregnancy-associated plasma-A" evidence="1">
    <location>
        <begin position="181"/>
        <end position="316"/>
    </location>
</feature>
<dbReference type="AlphaFoldDB" id="A0A7K4MRI2"/>
<dbReference type="Pfam" id="PF05572">
    <property type="entry name" value="Peptidase_M43"/>
    <property type="match status" value="1"/>
</dbReference>
<name>A0A7K4MRI2_9ARCH</name>
<dbReference type="InterPro" id="IPR008754">
    <property type="entry name" value="Peptidase_M43"/>
</dbReference>
<feature type="domain" description="Secretion system C-terminal sorting" evidence="2">
    <location>
        <begin position="488"/>
        <end position="564"/>
    </location>
</feature>
<proteinExistence type="predicted"/>
<evidence type="ECO:0000313" key="3">
    <source>
        <dbReference type="EMBL" id="NWJ44188.1"/>
    </source>
</evidence>
<organism evidence="3 4">
    <name type="scientific">Marine Group I thaumarchaeote</name>
    <dbReference type="NCBI Taxonomy" id="2511932"/>
    <lineage>
        <taxon>Archaea</taxon>
        <taxon>Nitrososphaerota</taxon>
        <taxon>Marine Group I</taxon>
    </lineage>
</organism>
<dbReference type="Gene3D" id="2.60.40.4070">
    <property type="match status" value="1"/>
</dbReference>
<dbReference type="EMBL" id="JACASV010000137">
    <property type="protein sequence ID" value="NWJ44188.1"/>
    <property type="molecule type" value="Genomic_DNA"/>
</dbReference>
<accession>A0A7K4MRI2</accession>
<dbReference type="Proteomes" id="UP000523105">
    <property type="component" value="Unassembled WGS sequence"/>
</dbReference>
<evidence type="ECO:0000259" key="2">
    <source>
        <dbReference type="Pfam" id="PF18962"/>
    </source>
</evidence>